<evidence type="ECO:0000256" key="5">
    <source>
        <dbReference type="ARBA" id="ARBA00022771"/>
    </source>
</evidence>
<evidence type="ECO:0000313" key="14">
    <source>
        <dbReference type="EMBL" id="KAG2460658.1"/>
    </source>
</evidence>
<dbReference type="Pfam" id="PF12845">
    <property type="entry name" value="TBD"/>
    <property type="match status" value="1"/>
</dbReference>
<evidence type="ECO:0000259" key="13">
    <source>
        <dbReference type="PROSITE" id="PS51905"/>
    </source>
</evidence>
<dbReference type="InterPro" id="IPR024581">
    <property type="entry name" value="TBD"/>
</dbReference>
<accession>A0A8X7X3D0</accession>
<organism evidence="14 15">
    <name type="scientific">Polypterus senegalus</name>
    <name type="common">Senegal bichir</name>
    <dbReference type="NCBI Taxonomy" id="55291"/>
    <lineage>
        <taxon>Eukaryota</taxon>
        <taxon>Metazoa</taxon>
        <taxon>Chordata</taxon>
        <taxon>Craniata</taxon>
        <taxon>Vertebrata</taxon>
        <taxon>Euteleostomi</taxon>
        <taxon>Actinopterygii</taxon>
        <taxon>Polypteriformes</taxon>
        <taxon>Polypteridae</taxon>
        <taxon>Polypterus</taxon>
    </lineage>
</organism>
<dbReference type="InterPro" id="IPR011989">
    <property type="entry name" value="ARM-like"/>
</dbReference>
<evidence type="ECO:0000256" key="12">
    <source>
        <dbReference type="SAM" id="MobiDB-lite"/>
    </source>
</evidence>
<keyword evidence="2" id="KW-0597">Phosphoprotein</keyword>
<feature type="coiled-coil region" evidence="11">
    <location>
        <begin position="918"/>
        <end position="966"/>
    </location>
</feature>
<dbReference type="PANTHER" id="PTHR14432:SF2">
    <property type="entry name" value="TANK-BINDING KINASE 1-BINDING PROTEIN 1"/>
    <property type="match status" value="1"/>
</dbReference>
<dbReference type="SUPFAM" id="SSF48371">
    <property type="entry name" value="ARM repeat"/>
    <property type="match status" value="1"/>
</dbReference>
<evidence type="ECO:0000313" key="15">
    <source>
        <dbReference type="Proteomes" id="UP000886611"/>
    </source>
</evidence>
<feature type="non-terminal residue" evidence="14">
    <location>
        <position position="1"/>
    </location>
</feature>
<comment type="caution">
    <text evidence="14">The sequence shown here is derived from an EMBL/GenBank/DDBJ whole genome shotgun (WGS) entry which is preliminary data.</text>
</comment>
<feature type="non-terminal residue" evidence="14">
    <location>
        <position position="1273"/>
    </location>
</feature>
<gene>
    <name evidence="14" type="primary">Kpnb1</name>
    <name evidence="14" type="ORF">GTO96_0010972</name>
</gene>
<evidence type="ECO:0000256" key="7">
    <source>
        <dbReference type="ARBA" id="ARBA00023054"/>
    </source>
</evidence>
<keyword evidence="4" id="KW-0677">Repeat</keyword>
<dbReference type="PROSITE" id="PS51905">
    <property type="entry name" value="ZF_UBZ1"/>
    <property type="match status" value="1"/>
</dbReference>
<dbReference type="Gene3D" id="1.25.10.10">
    <property type="entry name" value="Leucine-rich Repeat Variant"/>
    <property type="match status" value="2"/>
</dbReference>
<dbReference type="InterPro" id="IPR058584">
    <property type="entry name" value="IMB1_TNPO1-like_TPR"/>
</dbReference>
<dbReference type="InterPro" id="IPR051891">
    <property type="entry name" value="TBK1-IKBKE_adapters"/>
</dbReference>
<sequence>MVVMTGSIRGGIAVEAQWHFLAQHGNRNELEAAQKFLEQAAIENLVLQTLGTETYRPSSASQCVAGIACAEIPVNQWPELIPQLVANVTGLNSTEHMRESTLEAIGYICQDIDPEQLQDNANQILTAIVQGMRKEEPSNNVKLAATNALLNSLEFTKANFDKEITIEAMKSDIDEVTLQGIEFWSNVCDEEMDLAIEASEAAEQGRPPEHTSKFYAKGALQYLVPIITQTLTKQDENDDDDDWNPCKAAGVCLMLLATCCEDDVVPHVLPFIKENIKHPDWRYRDASVMAFGSILEGPDLNQLKPLVIQAMPTLIELMKDPSVVVRDTTAWTVGRVCELLPEAAINEVYLTPLLQCLIDGLSAEPRVASNVCWAFSGLAEAAYEAADVADDQEEPATYCLSSSFELIVQKLLETADRPDGHQNNLRSAAYEALMEIVKNSAKDCYPAVQKTTLVIMERLQQVLQMENVLRKVQHQDALQISDVVMASLLRMFQSTAGSGGVQEDALMAVSTLVEVLGSDFLKYMDAFKPFLAIGLKNYAEYQVCLAAVGLVCDLCRALMSNILPYCDEIMQLLLENLGNENVHRSVKPQILSAFGDIALAIGGEFKKYLEIVLDTLQQASQAQVDKTDYDMVDYLNELREGCLEAYTGIIQGLKGDQENVHRESLMNAQSFLFRFKLVSRISSLRKVENEKVNINLMDALFDNELGMLTTDGLDMDGCRVGWTSSELPDDMYSASHFALITAYHDIKNRLSGLEHENCSLKRKLKLYELKFPMINDFSQDRNSVFEAKETSLLKSENSNLQQQINELKHELQKSKEREEQLEDVIQAYEKIHMEKSNLQRDLDKMTTLAEKHVERIRSLEQMVRQRDSTLQGLNAKLRSKEVQYLQLHASPDISQLLDCPALTLQSSRSLDTLTDLKLQRLEAELEGARCEVQGACQREEELKGECDRLREELRLLQEEQRQQKLATPCDRCDVEWIKKVGDEQVNLALAYTELTEELCRLQSLSSKQTEILRQLSQEQSNSVQRHSPVPQRHSPVPHRHSPVPQRRSPVPQRLSPDIYQRSLVPDSSDGPASYAARPSSQHLRATFQGRRSYSEVSDPATYQRPSRLSIDPVSTLPKPRQYGDNYVKKQQQNGSSSVTSSPRHLRDPFPLELPHLCFEKPTPPPPPAQSSEDEEDWDAPTSATPHPLGTTGLRVPSPCTVFPIPSPPATLSCHPSGYLLTDHAQSWPSINLWMETEDSGIRSCPLCQLTFPVTYPDDALIKHIDTHLENSKI</sequence>
<dbReference type="Proteomes" id="UP000886611">
    <property type="component" value="Unassembled WGS sequence"/>
</dbReference>
<dbReference type="GO" id="GO:0008270">
    <property type="term" value="F:zinc ion binding"/>
    <property type="evidence" value="ECO:0007669"/>
    <property type="project" value="UniProtKB-KW"/>
</dbReference>
<name>A0A8X7X3D0_POLSE</name>
<evidence type="ECO:0000256" key="11">
    <source>
        <dbReference type="SAM" id="Coils"/>
    </source>
</evidence>
<feature type="coiled-coil region" evidence="11">
    <location>
        <begin position="790"/>
        <end position="862"/>
    </location>
</feature>
<feature type="domain" description="UBZ1-type" evidence="13">
    <location>
        <begin position="1241"/>
        <end position="1267"/>
    </location>
</feature>
<dbReference type="SMART" id="SM00185">
    <property type="entry name" value="ARM"/>
    <property type="match status" value="3"/>
</dbReference>
<proteinExistence type="predicted"/>
<dbReference type="AlphaFoldDB" id="A0A8X7X3D0"/>
<evidence type="ECO:0000256" key="6">
    <source>
        <dbReference type="ARBA" id="ARBA00022833"/>
    </source>
</evidence>
<reference evidence="14 15" key="1">
    <citation type="journal article" date="2021" name="Cell">
        <title>Tracing the genetic footprints of vertebrate landing in non-teleost ray-finned fishes.</title>
        <authorList>
            <person name="Bi X."/>
            <person name="Wang K."/>
            <person name="Yang L."/>
            <person name="Pan H."/>
            <person name="Jiang H."/>
            <person name="Wei Q."/>
            <person name="Fang M."/>
            <person name="Yu H."/>
            <person name="Zhu C."/>
            <person name="Cai Y."/>
            <person name="He Y."/>
            <person name="Gan X."/>
            <person name="Zeng H."/>
            <person name="Yu D."/>
            <person name="Zhu Y."/>
            <person name="Jiang H."/>
            <person name="Qiu Q."/>
            <person name="Yang H."/>
            <person name="Zhang Y.E."/>
            <person name="Wang W."/>
            <person name="Zhu M."/>
            <person name="He S."/>
            <person name="Zhang G."/>
        </authorList>
    </citation>
    <scope>NUCLEOTIDE SEQUENCE [LARGE SCALE GENOMIC DNA]</scope>
    <source>
        <strain evidence="14">Bchr_013</strain>
    </source>
</reference>
<dbReference type="InterPro" id="IPR000225">
    <property type="entry name" value="Armadillo"/>
</dbReference>
<keyword evidence="8" id="KW-0539">Nucleus</keyword>
<dbReference type="PROSITE" id="PS50077">
    <property type="entry name" value="HEAT_REPEAT"/>
    <property type="match status" value="1"/>
</dbReference>
<evidence type="ECO:0000256" key="10">
    <source>
        <dbReference type="PROSITE-ProRule" id="PRU01253"/>
    </source>
</evidence>
<dbReference type="Pfam" id="PF25574">
    <property type="entry name" value="TPR_IMB1"/>
    <property type="match status" value="1"/>
</dbReference>
<keyword evidence="7 11" id="KW-0175">Coiled coil</keyword>
<dbReference type="PANTHER" id="PTHR14432">
    <property type="entry name" value="PROSAPIP2 PROTEIN/5-AZACYTIDINE INDUCED GENE 2"/>
    <property type="match status" value="1"/>
</dbReference>
<protein>
    <submittedName>
        <fullName evidence="14">IMB1 protein</fullName>
    </submittedName>
</protein>
<evidence type="ECO:0000256" key="9">
    <source>
        <dbReference type="PROSITE-ProRule" id="PRU00103"/>
    </source>
</evidence>
<dbReference type="InterPro" id="IPR041641">
    <property type="entry name" value="CALCOCO1/2_Zn_UBZ1"/>
</dbReference>
<feature type="repeat" description="HEAT" evidence="9">
    <location>
        <begin position="310"/>
        <end position="347"/>
    </location>
</feature>
<evidence type="ECO:0000256" key="8">
    <source>
        <dbReference type="ARBA" id="ARBA00023242"/>
    </source>
</evidence>
<evidence type="ECO:0000256" key="1">
    <source>
        <dbReference type="ARBA" id="ARBA00004123"/>
    </source>
</evidence>
<feature type="compositionally biased region" description="Polar residues" evidence="12">
    <location>
        <begin position="1015"/>
        <end position="1025"/>
    </location>
</feature>
<keyword evidence="6" id="KW-0862">Zinc</keyword>
<feature type="compositionally biased region" description="Low complexity" evidence="12">
    <location>
        <begin position="1042"/>
        <end position="1052"/>
    </location>
</feature>
<dbReference type="EMBL" id="JAATIS010004753">
    <property type="protein sequence ID" value="KAG2460658.1"/>
    <property type="molecule type" value="Genomic_DNA"/>
</dbReference>
<dbReference type="Pfam" id="PF13513">
    <property type="entry name" value="HEAT_EZ"/>
    <property type="match status" value="1"/>
</dbReference>
<dbReference type="InterPro" id="IPR021133">
    <property type="entry name" value="HEAT_type_2"/>
</dbReference>
<keyword evidence="5 10" id="KW-0863">Zinc-finger</keyword>
<feature type="compositionally biased region" description="Polar residues" evidence="12">
    <location>
        <begin position="1078"/>
        <end position="1095"/>
    </location>
</feature>
<evidence type="ECO:0000256" key="4">
    <source>
        <dbReference type="ARBA" id="ARBA00022737"/>
    </source>
</evidence>
<keyword evidence="15" id="KW-1185">Reference proteome</keyword>
<comment type="subcellular location">
    <subcellularLocation>
        <location evidence="1">Nucleus</location>
    </subcellularLocation>
</comment>
<feature type="region of interest" description="Disordered" evidence="12">
    <location>
        <begin position="1015"/>
        <end position="1192"/>
    </location>
</feature>
<feature type="compositionally biased region" description="Polar residues" evidence="12">
    <location>
        <begin position="1128"/>
        <end position="1142"/>
    </location>
</feature>
<dbReference type="GO" id="GO:0005737">
    <property type="term" value="C:cytoplasm"/>
    <property type="evidence" value="ECO:0007669"/>
    <property type="project" value="TreeGrafter"/>
</dbReference>
<evidence type="ECO:0000256" key="3">
    <source>
        <dbReference type="ARBA" id="ARBA00022723"/>
    </source>
</evidence>
<evidence type="ECO:0000256" key="2">
    <source>
        <dbReference type="ARBA" id="ARBA00022553"/>
    </source>
</evidence>
<keyword evidence="3" id="KW-0479">Metal-binding</keyword>
<dbReference type="InterPro" id="IPR016024">
    <property type="entry name" value="ARM-type_fold"/>
</dbReference>